<dbReference type="EMBL" id="CP045899">
    <property type="protein sequence ID" value="QQP40793.1"/>
    <property type="molecule type" value="Genomic_DNA"/>
</dbReference>
<name>A0A7T8JZD9_CALRO</name>
<organism evidence="2 3">
    <name type="scientific">Caligus rogercresseyi</name>
    <name type="common">Sea louse</name>
    <dbReference type="NCBI Taxonomy" id="217165"/>
    <lineage>
        <taxon>Eukaryota</taxon>
        <taxon>Metazoa</taxon>
        <taxon>Ecdysozoa</taxon>
        <taxon>Arthropoda</taxon>
        <taxon>Crustacea</taxon>
        <taxon>Multicrustacea</taxon>
        <taxon>Hexanauplia</taxon>
        <taxon>Copepoda</taxon>
        <taxon>Siphonostomatoida</taxon>
        <taxon>Caligidae</taxon>
        <taxon>Caligus</taxon>
    </lineage>
</organism>
<reference evidence="3" key="1">
    <citation type="submission" date="2021-01" db="EMBL/GenBank/DDBJ databases">
        <title>Caligus Genome Assembly.</title>
        <authorList>
            <person name="Gallardo-Escarate C."/>
        </authorList>
    </citation>
    <scope>NUCLEOTIDE SEQUENCE [LARGE SCALE GENOMIC DNA]</scope>
</reference>
<feature type="compositionally biased region" description="Polar residues" evidence="1">
    <location>
        <begin position="18"/>
        <end position="40"/>
    </location>
</feature>
<feature type="non-terminal residue" evidence="2">
    <location>
        <position position="58"/>
    </location>
</feature>
<evidence type="ECO:0000313" key="2">
    <source>
        <dbReference type="EMBL" id="QQP40793.1"/>
    </source>
</evidence>
<evidence type="ECO:0000256" key="1">
    <source>
        <dbReference type="SAM" id="MobiDB-lite"/>
    </source>
</evidence>
<feature type="non-terminal residue" evidence="2">
    <location>
        <position position="1"/>
    </location>
</feature>
<feature type="region of interest" description="Disordered" evidence="1">
    <location>
        <begin position="1"/>
        <end position="58"/>
    </location>
</feature>
<dbReference type="Proteomes" id="UP000595437">
    <property type="component" value="Chromosome 10"/>
</dbReference>
<accession>A0A7T8JZD9</accession>
<proteinExistence type="predicted"/>
<gene>
    <name evidence="2" type="ORF">FKW44_014958</name>
</gene>
<sequence>TSPTTGARTCGPPAPLTATASTISSGHGQEQDQQARSQHSQGRHHGGVRQYEEGRRRQ</sequence>
<protein>
    <submittedName>
        <fullName evidence="2">Uncharacterized protein</fullName>
    </submittedName>
</protein>
<keyword evidence="3" id="KW-1185">Reference proteome</keyword>
<evidence type="ECO:0000313" key="3">
    <source>
        <dbReference type="Proteomes" id="UP000595437"/>
    </source>
</evidence>
<dbReference type="AlphaFoldDB" id="A0A7T8JZD9"/>